<dbReference type="GO" id="GO:0043565">
    <property type="term" value="F:sequence-specific DNA binding"/>
    <property type="evidence" value="ECO:0007669"/>
    <property type="project" value="InterPro"/>
</dbReference>
<dbReference type="PANTHER" id="PTHR42713:SF3">
    <property type="entry name" value="TRANSCRIPTIONAL REGULATORY PROTEIN HPTR"/>
    <property type="match status" value="1"/>
</dbReference>
<dbReference type="RefSeq" id="WP_154467938.1">
    <property type="nucleotide sequence ID" value="NZ_VUMI01000067.1"/>
</dbReference>
<feature type="domain" description="Response regulatory" evidence="12">
    <location>
        <begin position="3"/>
        <end position="120"/>
    </location>
</feature>
<evidence type="ECO:0000259" key="11">
    <source>
        <dbReference type="PROSITE" id="PS01124"/>
    </source>
</evidence>
<dbReference type="SUPFAM" id="SSF52172">
    <property type="entry name" value="CheY-like"/>
    <property type="match status" value="1"/>
</dbReference>
<dbReference type="GO" id="GO:0005737">
    <property type="term" value="C:cytoplasm"/>
    <property type="evidence" value="ECO:0007669"/>
    <property type="project" value="UniProtKB-SubCell"/>
</dbReference>
<keyword evidence="8" id="KW-0804">Transcription</keyword>
<proteinExistence type="predicted"/>
<comment type="subcellular location">
    <subcellularLocation>
        <location evidence="1">Cytoplasm</location>
    </subcellularLocation>
</comment>
<dbReference type="PROSITE" id="PS01124">
    <property type="entry name" value="HTH_ARAC_FAMILY_2"/>
    <property type="match status" value="1"/>
</dbReference>
<dbReference type="InterPro" id="IPR001789">
    <property type="entry name" value="Sig_transdc_resp-reg_receiver"/>
</dbReference>
<keyword evidence="5" id="KW-0902">Two-component regulatory system</keyword>
<dbReference type="SMART" id="SM00342">
    <property type="entry name" value="HTH_ARAC"/>
    <property type="match status" value="1"/>
</dbReference>
<dbReference type="Pfam" id="PF00072">
    <property type="entry name" value="Response_reg"/>
    <property type="match status" value="1"/>
</dbReference>
<dbReference type="GO" id="GO:0000160">
    <property type="term" value="P:phosphorelay signal transduction system"/>
    <property type="evidence" value="ECO:0007669"/>
    <property type="project" value="UniProtKB-KW"/>
</dbReference>
<sequence>MYTIVVADDEEELRSAIVRRINWEEIGFSVVGEAENGIEALELVDRLEPDLLLTDIRMPFISGIELARQVREVRPATQIAFLSGYDDFTYAQQAIQYNIISYLLKPITMAELTAELVQIKRRLDTIFAEFAQRKKESGGAEEFLLPLLMDSSQDSSDKEREERLYKTARELGLVQAGERVNRFVVMAVTLLDESGSNRTETGHVHAMDTILEKYARHKVFFAENRIVALLIATPASFEKYLHILCDDILQSVKRILGLSCCMGVSRETAELGGLNEAYREAVNAMRYAGRTGGGIRYIADEEPFGGTDMEEVMRIAALAEELLRAGNREALEELLDREFAKLSTEKAAREKRSYLLLELLSAVCRVQYAVSSETEGRGLSGELLARQLTLLDRPFPEAAEAFKKFCLMSMEQIDEEKQKSSMDACDRALLMIRSGFADPDISLVSVSSQIGVSPNYLSALIKKRTGSSFVDYLTGQRMEEARQQLLHTDKKIREISESCGYNDQHYFSYCFKKYAGVSPNALRRQMAESAGEEI</sequence>
<evidence type="ECO:0000256" key="10">
    <source>
        <dbReference type="PROSITE-ProRule" id="PRU00169"/>
    </source>
</evidence>
<dbReference type="SMART" id="SM00448">
    <property type="entry name" value="REC"/>
    <property type="match status" value="1"/>
</dbReference>
<dbReference type="GeneID" id="86056394"/>
<dbReference type="InterPro" id="IPR051552">
    <property type="entry name" value="HptR"/>
</dbReference>
<dbReference type="PROSITE" id="PS00041">
    <property type="entry name" value="HTH_ARAC_FAMILY_1"/>
    <property type="match status" value="1"/>
</dbReference>
<dbReference type="Pfam" id="PF12833">
    <property type="entry name" value="HTH_18"/>
    <property type="match status" value="1"/>
</dbReference>
<dbReference type="CDD" id="cd17536">
    <property type="entry name" value="REC_YesN-like"/>
    <property type="match status" value="1"/>
</dbReference>
<comment type="caution">
    <text evidence="13">The sequence shown here is derived from an EMBL/GenBank/DDBJ whole genome shotgun (WGS) entry which is preliminary data.</text>
</comment>
<evidence type="ECO:0000256" key="9">
    <source>
        <dbReference type="ARBA" id="ARBA00024867"/>
    </source>
</evidence>
<keyword evidence="14" id="KW-1185">Reference proteome</keyword>
<reference evidence="13 14" key="1">
    <citation type="submission" date="2019-08" db="EMBL/GenBank/DDBJ databases">
        <title>In-depth cultivation of the pig gut microbiome towards novel bacterial diversity and tailored functional studies.</title>
        <authorList>
            <person name="Wylensek D."/>
            <person name="Hitch T.C.A."/>
            <person name="Clavel T."/>
        </authorList>
    </citation>
    <scope>NUCLEOTIDE SEQUENCE [LARGE SCALE GENOMIC DNA]</scope>
    <source>
        <strain evidence="13 14">WCA-389-WT-23B</strain>
    </source>
</reference>
<evidence type="ECO:0000256" key="1">
    <source>
        <dbReference type="ARBA" id="ARBA00004496"/>
    </source>
</evidence>
<dbReference type="InterPro" id="IPR011006">
    <property type="entry name" value="CheY-like_superfamily"/>
</dbReference>
<dbReference type="Gene3D" id="3.40.50.2300">
    <property type="match status" value="1"/>
</dbReference>
<keyword evidence="3" id="KW-0963">Cytoplasm</keyword>
<feature type="domain" description="HTH araC/xylS-type" evidence="11">
    <location>
        <begin position="426"/>
        <end position="525"/>
    </location>
</feature>
<dbReference type="Pfam" id="PF17853">
    <property type="entry name" value="GGDEF_2"/>
    <property type="match status" value="1"/>
</dbReference>
<evidence type="ECO:0000256" key="3">
    <source>
        <dbReference type="ARBA" id="ARBA00022490"/>
    </source>
</evidence>
<accession>A0A6N7WPU6</accession>
<dbReference type="InterPro" id="IPR018062">
    <property type="entry name" value="HTH_AraC-typ_CS"/>
</dbReference>
<dbReference type="InterPro" id="IPR009057">
    <property type="entry name" value="Homeodomain-like_sf"/>
</dbReference>
<keyword evidence="7" id="KW-0238">DNA-binding</keyword>
<dbReference type="PANTHER" id="PTHR42713">
    <property type="entry name" value="HISTIDINE KINASE-RELATED"/>
    <property type="match status" value="1"/>
</dbReference>
<keyword evidence="6" id="KW-0805">Transcription regulation</keyword>
<evidence type="ECO:0000256" key="4">
    <source>
        <dbReference type="ARBA" id="ARBA00022553"/>
    </source>
</evidence>
<name>A0A6N7WPU6_9FIRM</name>
<gene>
    <name evidence="13" type="ORF">FYJ45_25650</name>
</gene>
<dbReference type="PROSITE" id="PS50110">
    <property type="entry name" value="RESPONSE_REGULATORY"/>
    <property type="match status" value="1"/>
</dbReference>
<dbReference type="EMBL" id="VUMI01000067">
    <property type="protein sequence ID" value="MSS91488.1"/>
    <property type="molecule type" value="Genomic_DNA"/>
</dbReference>
<dbReference type="Proteomes" id="UP000436047">
    <property type="component" value="Unassembled WGS sequence"/>
</dbReference>
<evidence type="ECO:0000259" key="12">
    <source>
        <dbReference type="PROSITE" id="PS50110"/>
    </source>
</evidence>
<evidence type="ECO:0000256" key="5">
    <source>
        <dbReference type="ARBA" id="ARBA00023012"/>
    </source>
</evidence>
<evidence type="ECO:0000256" key="7">
    <source>
        <dbReference type="ARBA" id="ARBA00023125"/>
    </source>
</evidence>
<evidence type="ECO:0000256" key="6">
    <source>
        <dbReference type="ARBA" id="ARBA00023015"/>
    </source>
</evidence>
<keyword evidence="4 10" id="KW-0597">Phosphoprotein</keyword>
<comment type="function">
    <text evidence="9">May play the central regulatory role in sporulation. It may be an element of the effector pathway responsible for the activation of sporulation genes in response to nutritional stress. Spo0A may act in concert with spo0H (a sigma factor) to control the expression of some genes that are critical to the sporulation process.</text>
</comment>
<protein>
    <recommendedName>
        <fullName evidence="2">Stage 0 sporulation protein A homolog</fullName>
    </recommendedName>
</protein>
<organism evidence="13 14">
    <name type="scientific">Eisenbergiella porci</name>
    <dbReference type="NCBI Taxonomy" id="2652274"/>
    <lineage>
        <taxon>Bacteria</taxon>
        <taxon>Bacillati</taxon>
        <taxon>Bacillota</taxon>
        <taxon>Clostridia</taxon>
        <taxon>Lachnospirales</taxon>
        <taxon>Lachnospiraceae</taxon>
        <taxon>Eisenbergiella</taxon>
    </lineage>
</organism>
<dbReference type="InterPro" id="IPR018060">
    <property type="entry name" value="HTH_AraC"/>
</dbReference>
<dbReference type="GO" id="GO:0003700">
    <property type="term" value="F:DNA-binding transcription factor activity"/>
    <property type="evidence" value="ECO:0007669"/>
    <property type="project" value="InterPro"/>
</dbReference>
<feature type="modified residue" description="4-aspartylphosphate" evidence="10">
    <location>
        <position position="55"/>
    </location>
</feature>
<evidence type="ECO:0000256" key="2">
    <source>
        <dbReference type="ARBA" id="ARBA00018672"/>
    </source>
</evidence>
<dbReference type="SUPFAM" id="SSF46689">
    <property type="entry name" value="Homeodomain-like"/>
    <property type="match status" value="1"/>
</dbReference>
<evidence type="ECO:0000313" key="14">
    <source>
        <dbReference type="Proteomes" id="UP000436047"/>
    </source>
</evidence>
<dbReference type="Gene3D" id="1.10.10.60">
    <property type="entry name" value="Homeodomain-like"/>
    <property type="match status" value="2"/>
</dbReference>
<evidence type="ECO:0000256" key="8">
    <source>
        <dbReference type="ARBA" id="ARBA00023163"/>
    </source>
</evidence>
<dbReference type="AlphaFoldDB" id="A0A6N7WPU6"/>
<evidence type="ECO:0000313" key="13">
    <source>
        <dbReference type="EMBL" id="MSS91488.1"/>
    </source>
</evidence>
<dbReference type="InterPro" id="IPR041522">
    <property type="entry name" value="CdaR_GGDEF"/>
</dbReference>